<keyword evidence="7" id="KW-1185">Reference proteome</keyword>
<evidence type="ECO:0000313" key="6">
    <source>
        <dbReference type="EMBL" id="EMG45578.1"/>
    </source>
</evidence>
<dbReference type="GO" id="GO:0030674">
    <property type="term" value="F:protein-macromolecule adaptor activity"/>
    <property type="evidence" value="ECO:0007669"/>
    <property type="project" value="TreeGrafter"/>
</dbReference>
<dbReference type="OrthoDB" id="45930at2759"/>
<dbReference type="EMBL" id="AOGT01002428">
    <property type="protein sequence ID" value="EMG45578.1"/>
    <property type="molecule type" value="Genomic_DNA"/>
</dbReference>
<keyword evidence="5" id="KW-0812">Transmembrane</keyword>
<dbReference type="Proteomes" id="UP000011777">
    <property type="component" value="Unassembled WGS sequence"/>
</dbReference>
<dbReference type="GO" id="GO:0045046">
    <property type="term" value="P:protein import into peroxisome membrane"/>
    <property type="evidence" value="ECO:0007669"/>
    <property type="project" value="TreeGrafter"/>
</dbReference>
<organism evidence="6 7">
    <name type="scientific">Candida maltosa (strain Xu316)</name>
    <name type="common">Yeast</name>
    <dbReference type="NCBI Taxonomy" id="1245528"/>
    <lineage>
        <taxon>Eukaryota</taxon>
        <taxon>Fungi</taxon>
        <taxon>Dikarya</taxon>
        <taxon>Ascomycota</taxon>
        <taxon>Saccharomycotina</taxon>
        <taxon>Pichiomycetes</taxon>
        <taxon>Debaryomycetaceae</taxon>
        <taxon>Candida/Lodderomyces clade</taxon>
        <taxon>Candida</taxon>
    </lineage>
</organism>
<dbReference type="AlphaFoldDB" id="M3J166"/>
<dbReference type="GO" id="GO:0005778">
    <property type="term" value="C:peroxisomal membrane"/>
    <property type="evidence" value="ECO:0007669"/>
    <property type="project" value="UniProtKB-SubCell"/>
</dbReference>
<evidence type="ECO:0000256" key="1">
    <source>
        <dbReference type="ARBA" id="ARBA00004549"/>
    </source>
</evidence>
<dbReference type="InterPro" id="IPR006966">
    <property type="entry name" value="Peroxin-3"/>
</dbReference>
<comment type="subcellular location">
    <subcellularLocation>
        <location evidence="1">Peroxisome membrane</location>
        <topology evidence="1">Single-pass membrane protein</topology>
    </subcellularLocation>
</comment>
<dbReference type="OMA" id="WLYKQQL"/>
<evidence type="ECO:0000256" key="2">
    <source>
        <dbReference type="ARBA" id="ARBA00008933"/>
    </source>
</evidence>
<sequence>MAIFSSLAGFFNRNKRRIFITGAVSVSIYLLINEFIIKKFRNYQKTLRQELIFKQQIKQRFIQTQQDCYYTILALLPVLAAPIIDALPVELITQALRLKKNNTKATNESNELTSDNLNLLDNNNDPQSKLSIYMNKSKVELWNLLKIKTITRTLTLMYTISGLLLITRLQLNILARRSYLESAIQMAGVKSINNDIDPHENYIIEQSYLSLSWWLLNKGWANLNSIIEALVIQKFEKITPKSELTIEDFENSLIDIINEINLNNREYILANLFPINYNDLLETLLNTNPDLVPHLDSADSNLIKLINETNSIMLDNNLYFFDLLNSLIVNNLTTLSTSLSFSLNAGNNLGNSLMTTTGNLAESSNKIREISNTSYKLASFLAQLSVQNSIMIDNDNLKTEDVSPKHEPNLEEILQSLELPGGLDALEDTQRNESCGNVYINNLNELDELDDFSAGIYSNFE</sequence>
<reference evidence="6 7" key="1">
    <citation type="submission" date="2013-02" db="EMBL/GenBank/DDBJ databases">
        <title>Genome sequence of Candida maltosa Xu316, a potential industrial strain for xylitol and ethanol production.</title>
        <authorList>
            <person name="Yu J."/>
            <person name="Wang Q."/>
            <person name="Geng X."/>
            <person name="Bao W."/>
            <person name="He P."/>
            <person name="Cai J."/>
        </authorList>
    </citation>
    <scope>NUCLEOTIDE SEQUENCE [LARGE SCALE GENOMIC DNA]</scope>
    <source>
        <strain evidence="7">Xu316</strain>
    </source>
</reference>
<gene>
    <name evidence="6" type="ORF">G210_4236</name>
</gene>
<dbReference type="eggNOG" id="KOG4444">
    <property type="taxonomic scope" value="Eukaryota"/>
</dbReference>
<dbReference type="PANTHER" id="PTHR28080:SF1">
    <property type="entry name" value="PEROXISOMAL BIOGENESIS FACTOR 3"/>
    <property type="match status" value="1"/>
</dbReference>
<keyword evidence="5" id="KW-1133">Transmembrane helix</keyword>
<keyword evidence="5" id="KW-0472">Membrane</keyword>
<protein>
    <recommendedName>
        <fullName evidence="4">Peroxin-3</fullName>
    </recommendedName>
</protein>
<dbReference type="HOGENOM" id="CLU_017002_0_0_1"/>
<comment type="similarity">
    <text evidence="2">Belongs to the peroxin-3 family.</text>
</comment>
<evidence type="ECO:0000256" key="5">
    <source>
        <dbReference type="SAM" id="Phobius"/>
    </source>
</evidence>
<dbReference type="Pfam" id="PF04882">
    <property type="entry name" value="Peroxin-3"/>
    <property type="match status" value="1"/>
</dbReference>
<dbReference type="STRING" id="1245528.M3J166"/>
<proteinExistence type="inferred from homology"/>
<name>M3J166_CANMX</name>
<evidence type="ECO:0000313" key="7">
    <source>
        <dbReference type="Proteomes" id="UP000011777"/>
    </source>
</evidence>
<dbReference type="PANTHER" id="PTHR28080">
    <property type="entry name" value="PEROXISOMAL BIOGENESIS FACTOR 3"/>
    <property type="match status" value="1"/>
</dbReference>
<feature type="transmembrane region" description="Helical" evidence="5">
    <location>
        <begin position="68"/>
        <end position="89"/>
    </location>
</feature>
<comment type="caution">
    <text evidence="6">The sequence shown here is derived from an EMBL/GenBank/DDBJ whole genome shotgun (WGS) entry which is preliminary data.</text>
</comment>
<evidence type="ECO:0000256" key="3">
    <source>
        <dbReference type="ARBA" id="ARBA00023140"/>
    </source>
</evidence>
<accession>M3J166</accession>
<feature type="transmembrane region" description="Helical" evidence="5">
    <location>
        <begin position="18"/>
        <end position="37"/>
    </location>
</feature>
<keyword evidence="3" id="KW-0576">Peroxisome</keyword>
<evidence type="ECO:0000256" key="4">
    <source>
        <dbReference type="ARBA" id="ARBA00032508"/>
    </source>
</evidence>